<evidence type="ECO:0000259" key="10">
    <source>
        <dbReference type="PROSITE" id="PS50828"/>
    </source>
</evidence>
<evidence type="ECO:0000256" key="8">
    <source>
        <dbReference type="SAM" id="Coils"/>
    </source>
</evidence>
<dbReference type="SMART" id="SM00533">
    <property type="entry name" value="MUTSd"/>
    <property type="match status" value="1"/>
</dbReference>
<feature type="region of interest" description="Disordered" evidence="9">
    <location>
        <begin position="89"/>
        <end position="117"/>
    </location>
</feature>
<dbReference type="InterPro" id="IPR002625">
    <property type="entry name" value="Smr_dom"/>
</dbReference>
<dbReference type="InterPro" id="IPR000432">
    <property type="entry name" value="DNA_mismatch_repair_MutS_C"/>
</dbReference>
<evidence type="ECO:0000313" key="12">
    <source>
        <dbReference type="Proteomes" id="UP000502377"/>
    </source>
</evidence>
<dbReference type="Pfam" id="PF01713">
    <property type="entry name" value="Smr"/>
    <property type="match status" value="1"/>
</dbReference>
<feature type="coiled-coil region" evidence="8">
    <location>
        <begin position="625"/>
        <end position="677"/>
    </location>
</feature>
<accession>A0A6G5QPA1</accession>
<evidence type="ECO:0000256" key="5">
    <source>
        <dbReference type="ARBA" id="ARBA00022884"/>
    </source>
</evidence>
<dbReference type="GO" id="GO:0072344">
    <property type="term" value="P:rescue of stalled ribosome"/>
    <property type="evidence" value="ECO:0007669"/>
    <property type="project" value="UniProtKB-UniRule"/>
</dbReference>
<keyword evidence="4 7" id="KW-0067">ATP-binding</keyword>
<evidence type="ECO:0000256" key="4">
    <source>
        <dbReference type="ARBA" id="ARBA00022840"/>
    </source>
</evidence>
<dbReference type="InterPro" id="IPR005747">
    <property type="entry name" value="MutS2"/>
</dbReference>
<evidence type="ECO:0000256" key="3">
    <source>
        <dbReference type="ARBA" id="ARBA00022801"/>
    </source>
</evidence>
<evidence type="ECO:0000256" key="2">
    <source>
        <dbReference type="ARBA" id="ARBA00022741"/>
    </source>
</evidence>
<dbReference type="NCBIfam" id="TIGR01069">
    <property type="entry name" value="mutS2"/>
    <property type="match status" value="1"/>
</dbReference>
<keyword evidence="3 7" id="KW-0378">Hydrolase</keyword>
<dbReference type="InterPro" id="IPR036063">
    <property type="entry name" value="Smr_dom_sf"/>
</dbReference>
<keyword evidence="7" id="KW-0255">Endonuclease</keyword>
<dbReference type="Gene3D" id="3.30.1370.110">
    <property type="match status" value="1"/>
</dbReference>
<comment type="subunit">
    <text evidence="7">Homodimer. Binds to stalled ribosomes, contacting rRNA.</text>
</comment>
<dbReference type="AlphaFoldDB" id="A0A6G5QPA1"/>
<keyword evidence="8" id="KW-0175">Coiled coil</keyword>
<dbReference type="PROSITE" id="PS50828">
    <property type="entry name" value="SMR"/>
    <property type="match status" value="1"/>
</dbReference>
<dbReference type="GO" id="GO:0045910">
    <property type="term" value="P:negative regulation of DNA recombination"/>
    <property type="evidence" value="ECO:0007669"/>
    <property type="project" value="InterPro"/>
</dbReference>
<feature type="domain" description="Smr" evidence="10">
    <location>
        <begin position="790"/>
        <end position="864"/>
    </location>
</feature>
<dbReference type="KEGG" id="crx:CRECT_1946"/>
<feature type="binding site" evidence="7">
    <location>
        <begin position="438"/>
        <end position="445"/>
    </location>
    <ligand>
        <name>ATP</name>
        <dbReference type="ChEBI" id="CHEBI:30616"/>
    </ligand>
</feature>
<comment type="function">
    <text evidence="7">Endonuclease that is involved in the suppression of homologous recombination and thus may have a key role in the control of bacterial genetic diversity.</text>
</comment>
<dbReference type="PANTHER" id="PTHR48466:SF2">
    <property type="entry name" value="OS10G0509000 PROTEIN"/>
    <property type="match status" value="1"/>
</dbReference>
<dbReference type="EMBL" id="CP012543">
    <property type="protein sequence ID" value="QCD47558.1"/>
    <property type="molecule type" value="Genomic_DNA"/>
</dbReference>
<keyword evidence="7" id="KW-0540">Nuclease</keyword>
<dbReference type="HAMAP" id="MF_00092">
    <property type="entry name" value="MutS2"/>
    <property type="match status" value="1"/>
</dbReference>
<dbReference type="GO" id="GO:0006298">
    <property type="term" value="P:mismatch repair"/>
    <property type="evidence" value="ECO:0007669"/>
    <property type="project" value="InterPro"/>
</dbReference>
<dbReference type="InterPro" id="IPR027417">
    <property type="entry name" value="P-loop_NTPase"/>
</dbReference>
<keyword evidence="2 7" id="KW-0547">Nucleotide-binding</keyword>
<proteinExistence type="inferred from homology"/>
<keyword evidence="1 7" id="KW-0699">rRNA-binding</keyword>
<comment type="function">
    <text evidence="7">Acts as a ribosome collision sensor, splitting the ribosome into its 2 subunits. Detects stalled/collided 70S ribosomes which it binds and splits by an ATP-hydrolysis driven conformational change. Acts upstream of the ribosome quality control system (RQC), a ribosome-associated complex that mediates the extraction of incompletely synthesized nascent chains from stalled ribosomes and their subsequent degradation. Probably generates substrates for RQC.</text>
</comment>
<organism evidence="11 12">
    <name type="scientific">Campylobacter rectus</name>
    <name type="common">Wolinella recta</name>
    <dbReference type="NCBI Taxonomy" id="203"/>
    <lineage>
        <taxon>Bacteria</taxon>
        <taxon>Pseudomonadati</taxon>
        <taxon>Campylobacterota</taxon>
        <taxon>Epsilonproteobacteria</taxon>
        <taxon>Campylobacterales</taxon>
        <taxon>Campylobacteraceae</taxon>
        <taxon>Campylobacter</taxon>
    </lineage>
</organism>
<sequence length="864" mass="96731">MRNFKDNQNLTKSGDFLGTNGFFGVGELRGTSNLSGHFSNFATRLNFSSNLNDNKAKFDGIGEFKNTMPRAQKSGKFYESKFDPRAGEYKNSGGAWEANGRENNVSREQRNGDVSDAAAHREQKEFANAEGFERLIKILDLQGYMERFNSFLARPKPLFMAGDSRLHYEKILELSQKQFDPPASAQNLDDALMRLSKQATLHVSEIFEFAKIIGYFTYLKTLKFEGKLGEWLAKIEIPQPMLKLANSFDKNGELKDEVDERLSGIRDAFSTKRAQIDADLRRLIYSKSIAPYLVDTQVHYISSVEALLVRGGFNHVLKGTVVARSSGGYFYVAPENIQKLKKEQSELLDKKEEIVYEHCKIFSSAMHKGLLFLKFINGAFDVFDAYCARVFTAKSADFEFVLPSGGSNLKLANFAHPALKNPKSISIDFSKKVLLITGVNAGGKSMLLKSLIAAAFLAKYLLPMHINAQKSQIGNFKEFDAIIEDPQNVKNDISTFAGRMVHFSKLFTKKNLLIGVDEIELGTDFEEAASLYGVMIERLMGQDIKMIITTHHKRLAMLLAKNPEVELVAALYDEENSRPKFEFLKGTIGKSYAFETAARYGIAANLVAQAKKIYGEDKENLNEIITKTLNLEVQLKEKLESAEKKEQKLDSLIENLKEQKERAEAEQHEVITRLEREYFKAINEARRAINLDDTKEKQRALNRANEAKRAVQKPEISTPPELKVGDRVKYGKIKGVVASLGKNDAVIQTDNVSMRVPINQLKISGETPAPAKKSGINLSVQKPQNASVTLDLHGLRADEAVQKLDKFISDSLVMGFDEVQVYHGIGTGKLAYAVKNFLREHPSVKEFFDAPAGQGGFGAQIVRL</sequence>
<keyword evidence="5 7" id="KW-0694">RNA-binding</keyword>
<evidence type="ECO:0000256" key="7">
    <source>
        <dbReference type="HAMAP-Rule" id="MF_00092"/>
    </source>
</evidence>
<evidence type="ECO:0000313" key="11">
    <source>
        <dbReference type="EMBL" id="QCD47558.1"/>
    </source>
</evidence>
<dbReference type="EC" id="3.6.4.-" evidence="7"/>
<evidence type="ECO:0000256" key="6">
    <source>
        <dbReference type="ARBA" id="ARBA00023125"/>
    </source>
</evidence>
<dbReference type="GO" id="GO:0004519">
    <property type="term" value="F:endonuclease activity"/>
    <property type="evidence" value="ECO:0007669"/>
    <property type="project" value="UniProtKB-UniRule"/>
</dbReference>
<dbReference type="Proteomes" id="UP000502377">
    <property type="component" value="Chromosome"/>
</dbReference>
<dbReference type="SMART" id="SM00534">
    <property type="entry name" value="MUTSac"/>
    <property type="match status" value="1"/>
</dbReference>
<dbReference type="Gene3D" id="3.40.50.300">
    <property type="entry name" value="P-loop containing nucleotide triphosphate hydrolases"/>
    <property type="match status" value="1"/>
</dbReference>
<dbReference type="SUPFAM" id="SSF52540">
    <property type="entry name" value="P-loop containing nucleoside triphosphate hydrolases"/>
    <property type="match status" value="1"/>
</dbReference>
<dbReference type="GO" id="GO:0019843">
    <property type="term" value="F:rRNA binding"/>
    <property type="evidence" value="ECO:0007669"/>
    <property type="project" value="UniProtKB-UniRule"/>
</dbReference>
<evidence type="ECO:0000256" key="9">
    <source>
        <dbReference type="SAM" id="MobiDB-lite"/>
    </source>
</evidence>
<gene>
    <name evidence="7 11" type="primary">mutS2</name>
    <name evidence="7" type="synonym">rqcU</name>
    <name evidence="11" type="ORF">CRECT_1946</name>
</gene>
<comment type="similarity">
    <text evidence="7">Belongs to the DNA mismatch repair MutS family. MutS2 subfamily.</text>
</comment>
<dbReference type="PANTHER" id="PTHR48466">
    <property type="entry name" value="OS10G0509000 PROTEIN-RELATED"/>
    <property type="match status" value="1"/>
</dbReference>
<dbReference type="GO" id="GO:0016887">
    <property type="term" value="F:ATP hydrolysis activity"/>
    <property type="evidence" value="ECO:0007669"/>
    <property type="project" value="InterPro"/>
</dbReference>
<dbReference type="InterPro" id="IPR045076">
    <property type="entry name" value="MutS"/>
</dbReference>
<reference evidence="11 12" key="1">
    <citation type="submission" date="2016-07" db="EMBL/GenBank/DDBJ databases">
        <title>Comparative genomics of the Campylobacter concisus group.</title>
        <authorList>
            <person name="Miller W.G."/>
            <person name="Yee E."/>
            <person name="Chapman M.H."/>
            <person name="Huynh S."/>
            <person name="Bono J.L."/>
            <person name="On S.L.W."/>
            <person name="StLeger J."/>
            <person name="Foster G."/>
            <person name="Parker C.T."/>
        </authorList>
    </citation>
    <scope>NUCLEOTIDE SEQUENCE [LARGE SCALE GENOMIC DNA]</scope>
    <source>
        <strain evidence="11 12">ATCC 33238</strain>
    </source>
</reference>
<dbReference type="InterPro" id="IPR007696">
    <property type="entry name" value="DNA_mismatch_repair_MutS_core"/>
</dbReference>
<protein>
    <recommendedName>
        <fullName evidence="7">Endonuclease MutS2</fullName>
        <ecNumber evidence="7">3.1.-.-</ecNumber>
    </recommendedName>
    <alternativeName>
        <fullName evidence="7">Ribosome-associated protein quality control-upstream factor</fullName>
        <shortName evidence="7">RQC-upstream factor</shortName>
        <shortName evidence="7">RqcU</shortName>
        <ecNumber evidence="7">3.6.4.-</ecNumber>
    </alternativeName>
</protein>
<dbReference type="GO" id="GO:0043023">
    <property type="term" value="F:ribosomal large subunit binding"/>
    <property type="evidence" value="ECO:0007669"/>
    <property type="project" value="UniProtKB-UniRule"/>
</dbReference>
<evidence type="ECO:0000256" key="1">
    <source>
        <dbReference type="ARBA" id="ARBA00022730"/>
    </source>
</evidence>
<keyword evidence="6 7" id="KW-0238">DNA-binding</keyword>
<dbReference type="EC" id="3.1.-.-" evidence="7"/>
<dbReference type="GO" id="GO:0005524">
    <property type="term" value="F:ATP binding"/>
    <property type="evidence" value="ECO:0007669"/>
    <property type="project" value="UniProtKB-UniRule"/>
</dbReference>
<feature type="compositionally biased region" description="Basic and acidic residues" evidence="9">
    <location>
        <begin position="104"/>
        <end position="117"/>
    </location>
</feature>
<dbReference type="SUPFAM" id="SSF160443">
    <property type="entry name" value="SMR domain-like"/>
    <property type="match status" value="1"/>
</dbReference>
<name>A0A6G5QPA1_CAMRE</name>
<dbReference type="GO" id="GO:0140664">
    <property type="term" value="F:ATP-dependent DNA damage sensor activity"/>
    <property type="evidence" value="ECO:0007669"/>
    <property type="project" value="InterPro"/>
</dbReference>
<dbReference type="GO" id="GO:0030983">
    <property type="term" value="F:mismatched DNA binding"/>
    <property type="evidence" value="ECO:0007669"/>
    <property type="project" value="InterPro"/>
</dbReference>
<dbReference type="SMART" id="SM00463">
    <property type="entry name" value="SMR"/>
    <property type="match status" value="1"/>
</dbReference>
<dbReference type="Pfam" id="PF00488">
    <property type="entry name" value="MutS_V"/>
    <property type="match status" value="1"/>
</dbReference>